<name>A0A7R8ZUK8_9CRUS</name>
<dbReference type="AlphaFoldDB" id="A0A7R8ZUK8"/>
<dbReference type="SMART" id="SM00382">
    <property type="entry name" value="AAA"/>
    <property type="match status" value="1"/>
</dbReference>
<proteinExistence type="predicted"/>
<dbReference type="PROSITE" id="PS50893">
    <property type="entry name" value="ABC_TRANSPORTER_2"/>
    <property type="match status" value="1"/>
</dbReference>
<evidence type="ECO:0000256" key="3">
    <source>
        <dbReference type="ARBA" id="ARBA00022840"/>
    </source>
</evidence>
<dbReference type="SUPFAM" id="SSF52540">
    <property type="entry name" value="P-loop containing nucleoside triphosphate hydrolases"/>
    <property type="match status" value="1"/>
</dbReference>
<dbReference type="InterPro" id="IPR003439">
    <property type="entry name" value="ABC_transporter-like_ATP-bd"/>
</dbReference>
<gene>
    <name evidence="4" type="ORF">CTOB1V02_LOCUS10050</name>
</gene>
<dbReference type="PROSITE" id="PS00211">
    <property type="entry name" value="ABC_TRANSPORTER_1"/>
    <property type="match status" value="1"/>
</dbReference>
<dbReference type="InterPro" id="IPR027417">
    <property type="entry name" value="P-loop_NTPase"/>
</dbReference>
<dbReference type="EMBL" id="OB664372">
    <property type="protein sequence ID" value="CAD7232212.1"/>
    <property type="molecule type" value="Genomic_DNA"/>
</dbReference>
<evidence type="ECO:0000256" key="1">
    <source>
        <dbReference type="ARBA" id="ARBA00022448"/>
    </source>
</evidence>
<dbReference type="InterPro" id="IPR003593">
    <property type="entry name" value="AAA+_ATPase"/>
</dbReference>
<dbReference type="GO" id="GO:0005524">
    <property type="term" value="F:ATP binding"/>
    <property type="evidence" value="ECO:0007669"/>
    <property type="project" value="UniProtKB-KW"/>
</dbReference>
<organism evidence="4">
    <name type="scientific">Cyprideis torosa</name>
    <dbReference type="NCBI Taxonomy" id="163714"/>
    <lineage>
        <taxon>Eukaryota</taxon>
        <taxon>Metazoa</taxon>
        <taxon>Ecdysozoa</taxon>
        <taxon>Arthropoda</taxon>
        <taxon>Crustacea</taxon>
        <taxon>Oligostraca</taxon>
        <taxon>Ostracoda</taxon>
        <taxon>Podocopa</taxon>
        <taxon>Podocopida</taxon>
        <taxon>Cytherocopina</taxon>
        <taxon>Cytheroidea</taxon>
        <taxon>Cytherideidae</taxon>
        <taxon>Cyprideis</taxon>
    </lineage>
</organism>
<dbReference type="PANTHER" id="PTHR43023:SF6">
    <property type="entry name" value="INTERMEMBRANE PHOSPHOLIPID TRANSPORT SYSTEM ATP-BINDING PROTEIN MLAF"/>
    <property type="match status" value="1"/>
</dbReference>
<keyword evidence="1" id="KW-0813">Transport</keyword>
<dbReference type="PANTHER" id="PTHR43023">
    <property type="entry name" value="PROTEIN TRIGALACTOSYLDIACYLGLYCEROL 3, CHLOROPLASTIC"/>
    <property type="match status" value="1"/>
</dbReference>
<keyword evidence="3" id="KW-0067">ATP-binding</keyword>
<dbReference type="GO" id="GO:0016887">
    <property type="term" value="F:ATP hydrolysis activity"/>
    <property type="evidence" value="ECO:0007669"/>
    <property type="project" value="InterPro"/>
</dbReference>
<keyword evidence="2" id="KW-0547">Nucleotide-binding</keyword>
<dbReference type="InterPro" id="IPR017871">
    <property type="entry name" value="ABC_transporter-like_CS"/>
</dbReference>
<reference evidence="4" key="1">
    <citation type="submission" date="2020-11" db="EMBL/GenBank/DDBJ databases">
        <authorList>
            <person name="Tran Van P."/>
        </authorList>
    </citation>
    <scope>NUCLEOTIDE SEQUENCE</scope>
</reference>
<dbReference type="OrthoDB" id="6411086at2759"/>
<accession>A0A7R8ZUK8</accession>
<dbReference type="Pfam" id="PF00005">
    <property type="entry name" value="ABC_tran"/>
    <property type="match status" value="1"/>
</dbReference>
<dbReference type="Gene3D" id="3.40.50.300">
    <property type="entry name" value="P-loop containing nucleotide triphosphate hydrolases"/>
    <property type="match status" value="1"/>
</dbReference>
<sequence length="262" mass="28158">MSNNNPAVKIQMQNVKKAFGNKVVLDGIDLTVNKGESLVIIGGSGSGKSVMLKCILGLIHPDSGSIKIDGTETTSLDTKGRDLLMSQFGMLFQGGALFDSMKVWENVAFGLIQGKKMPRDEAHDIAIEKLKQVGLSPQTGDLFPAELSGGMQKRVSLARAIAANPDIIFFDEPTTGLDPIMADVINDLIKDCVTDLGATAMTITHDMASAKKIADHVAMIYEGKIIWNGLVENLDDSGNDYVDQFIHGRAEGPITKHANFKA</sequence>
<evidence type="ECO:0000313" key="4">
    <source>
        <dbReference type="EMBL" id="CAD7232212.1"/>
    </source>
</evidence>
<evidence type="ECO:0000256" key="2">
    <source>
        <dbReference type="ARBA" id="ARBA00022741"/>
    </source>
</evidence>
<protein>
    <submittedName>
        <fullName evidence="4">Uncharacterized protein</fullName>
    </submittedName>
</protein>
<dbReference type="CDD" id="cd03261">
    <property type="entry name" value="ABC_Org_Solvent_Resistant"/>
    <property type="match status" value="1"/>
</dbReference>